<evidence type="ECO:0000313" key="2">
    <source>
        <dbReference type="Proteomes" id="UP000031668"/>
    </source>
</evidence>
<accession>A0A0C2M258</accession>
<dbReference type="Proteomes" id="UP000031668">
    <property type="component" value="Unassembled WGS sequence"/>
</dbReference>
<keyword evidence="2" id="KW-1185">Reference proteome</keyword>
<reference evidence="1 2" key="1">
    <citation type="journal article" date="2014" name="Genome Biol. Evol.">
        <title>The genome of the myxosporean Thelohanellus kitauei shows adaptations to nutrient acquisition within its fish host.</title>
        <authorList>
            <person name="Yang Y."/>
            <person name="Xiong J."/>
            <person name="Zhou Z."/>
            <person name="Huo F."/>
            <person name="Miao W."/>
            <person name="Ran C."/>
            <person name="Liu Y."/>
            <person name="Zhang J."/>
            <person name="Feng J."/>
            <person name="Wang M."/>
            <person name="Wang M."/>
            <person name="Wang L."/>
            <person name="Yao B."/>
        </authorList>
    </citation>
    <scope>NUCLEOTIDE SEQUENCE [LARGE SCALE GENOMIC DNA]</scope>
    <source>
        <strain evidence="1">Wuqing</strain>
    </source>
</reference>
<name>A0A0C2M258_THEKT</name>
<dbReference type="AlphaFoldDB" id="A0A0C2M258"/>
<comment type="caution">
    <text evidence="1">The sequence shown here is derived from an EMBL/GenBank/DDBJ whole genome shotgun (WGS) entry which is preliminary data.</text>
</comment>
<dbReference type="EMBL" id="JWZT01005379">
    <property type="protein sequence ID" value="KII61120.1"/>
    <property type="molecule type" value="Genomic_DNA"/>
</dbReference>
<proteinExistence type="predicted"/>
<organism evidence="1 2">
    <name type="scientific">Thelohanellus kitauei</name>
    <name type="common">Myxosporean</name>
    <dbReference type="NCBI Taxonomy" id="669202"/>
    <lineage>
        <taxon>Eukaryota</taxon>
        <taxon>Metazoa</taxon>
        <taxon>Cnidaria</taxon>
        <taxon>Myxozoa</taxon>
        <taxon>Myxosporea</taxon>
        <taxon>Bivalvulida</taxon>
        <taxon>Platysporina</taxon>
        <taxon>Myxobolidae</taxon>
        <taxon>Thelohanellus</taxon>
    </lineage>
</organism>
<protein>
    <submittedName>
        <fullName evidence="1">Uncharacterized protein</fullName>
    </submittedName>
</protein>
<sequence length="110" mass="12696">MEETHLEFRRQHTIANPFMSTNLIAAKNISFGKSNINRTFFYADSNLKILSAQPIESNEFAIPKTLKADMLYVSVEDIPYYILTIKISMFFGSIQPVCVNVLQLIQEIRY</sequence>
<evidence type="ECO:0000313" key="1">
    <source>
        <dbReference type="EMBL" id="KII61120.1"/>
    </source>
</evidence>
<gene>
    <name evidence="1" type="ORF">RF11_05840</name>
</gene>